<reference evidence="2" key="1">
    <citation type="journal article" date="2023" name="Nat. Plants">
        <title>Single-cell RNA sequencing provides a high-resolution roadmap for understanding the multicellular compartmentation of specialized metabolism.</title>
        <authorList>
            <person name="Sun S."/>
            <person name="Shen X."/>
            <person name="Li Y."/>
            <person name="Li Y."/>
            <person name="Wang S."/>
            <person name="Li R."/>
            <person name="Zhang H."/>
            <person name="Shen G."/>
            <person name="Guo B."/>
            <person name="Wei J."/>
            <person name="Xu J."/>
            <person name="St-Pierre B."/>
            <person name="Chen S."/>
            <person name="Sun C."/>
        </authorList>
    </citation>
    <scope>NUCLEOTIDE SEQUENCE [LARGE SCALE GENOMIC DNA]</scope>
</reference>
<organism evidence="1 2">
    <name type="scientific">Catharanthus roseus</name>
    <name type="common">Madagascar periwinkle</name>
    <name type="synonym">Vinca rosea</name>
    <dbReference type="NCBI Taxonomy" id="4058"/>
    <lineage>
        <taxon>Eukaryota</taxon>
        <taxon>Viridiplantae</taxon>
        <taxon>Streptophyta</taxon>
        <taxon>Embryophyta</taxon>
        <taxon>Tracheophyta</taxon>
        <taxon>Spermatophyta</taxon>
        <taxon>Magnoliopsida</taxon>
        <taxon>eudicotyledons</taxon>
        <taxon>Gunneridae</taxon>
        <taxon>Pentapetalae</taxon>
        <taxon>asterids</taxon>
        <taxon>lamiids</taxon>
        <taxon>Gentianales</taxon>
        <taxon>Apocynaceae</taxon>
        <taxon>Rauvolfioideae</taxon>
        <taxon>Vinceae</taxon>
        <taxon>Catharanthinae</taxon>
        <taxon>Catharanthus</taxon>
    </lineage>
</organism>
<keyword evidence="2" id="KW-1185">Reference proteome</keyword>
<name>A0ACC0C1Q9_CATRO</name>
<accession>A0ACC0C1Q9</accession>
<evidence type="ECO:0000313" key="1">
    <source>
        <dbReference type="EMBL" id="KAI5678892.1"/>
    </source>
</evidence>
<sequence length="617" mass="68905">MASMAIFNRSRSLIKSLNPQHDFSKLKSISTFSFLSQEAQLAESPPPPQATSPLPPNPASGSPLYSQNWRNPYPPPFGSNSSLIPVSGFNQSNTSRIQALSDTLDVSSLMNTFAEWMTSHQWLDMKQLFEFWTASLDKNGKPNKPDVHLYNHYLRANLMIGASAAELLDLVAQMEDFALMPNTASFNLVLKAMHQSKETEAAEKLLQRMLETGNAHKESLPDDESFNLVLSMLFSENLDTALKILDTALKSGYTLSLDVFNGCVYSCLSKGRPEWLASVIEKCKKMEQNKVQCPSWNLSNYIAEVATQTDNKELALYSMEFLAKWIARGEAARPPVLLSVDEGVVVSALGTAARTYDSKLLDVSWSVLKHSLRQKVPNPESFLAKITALASQGNLPKAFAALRELEIAYETSNSEDLFSPFTSLNPLVMACSKNGFVTLDEVYFQLEKLSEAKPPYKSVAALNCIILGCANIWDVDRAYQTFNAIDATFGLVPNIHSYNALICAFGKLSKRDEAVKVFEHFVGLGVKPNSATYSLLVDAHLIRRDLKAALSVVTDMVNAGYHPSKEMLKKIRRRCIREMDYESDDRVASFAREHQIRMGSENRRNMLFNLDYSTEYV</sequence>
<evidence type="ECO:0000313" key="2">
    <source>
        <dbReference type="Proteomes" id="UP001060085"/>
    </source>
</evidence>
<dbReference type="EMBL" id="CM044702">
    <property type="protein sequence ID" value="KAI5678892.1"/>
    <property type="molecule type" value="Genomic_DNA"/>
</dbReference>
<gene>
    <name evidence="1" type="ORF">M9H77_09842</name>
</gene>
<comment type="caution">
    <text evidence="1">The sequence shown here is derived from an EMBL/GenBank/DDBJ whole genome shotgun (WGS) entry which is preliminary data.</text>
</comment>
<dbReference type="Proteomes" id="UP001060085">
    <property type="component" value="Linkage Group LG02"/>
</dbReference>
<proteinExistence type="predicted"/>
<protein>
    <submittedName>
        <fullName evidence="1">Uncharacterized protein</fullName>
    </submittedName>
</protein>